<evidence type="ECO:0000256" key="4">
    <source>
        <dbReference type="SAM" id="MobiDB-lite"/>
    </source>
</evidence>
<feature type="transmembrane region" description="Helical" evidence="5">
    <location>
        <begin position="489"/>
        <end position="515"/>
    </location>
</feature>
<keyword evidence="3 5" id="KW-0472">Membrane</keyword>
<protein>
    <submittedName>
        <fullName evidence="8">Electron transport protein yccM</fullName>
    </submittedName>
</protein>
<feature type="transmembrane region" description="Helical" evidence="5">
    <location>
        <begin position="527"/>
        <end position="548"/>
    </location>
</feature>
<keyword evidence="2" id="KW-1003">Cell membrane</keyword>
<dbReference type="PIRSF" id="PIRSF036354">
    <property type="entry name" value="NosR"/>
    <property type="match status" value="1"/>
</dbReference>
<feature type="chain" id="PRO_5016615363" evidence="6">
    <location>
        <begin position="21"/>
        <end position="757"/>
    </location>
</feature>
<evidence type="ECO:0000313" key="9">
    <source>
        <dbReference type="Proteomes" id="UP000254601"/>
    </source>
</evidence>
<dbReference type="AlphaFoldDB" id="A0A380MPD6"/>
<dbReference type="EMBL" id="UHIC01000001">
    <property type="protein sequence ID" value="SUO94479.1"/>
    <property type="molecule type" value="Genomic_DNA"/>
</dbReference>
<evidence type="ECO:0000256" key="3">
    <source>
        <dbReference type="ARBA" id="ARBA00023136"/>
    </source>
</evidence>
<dbReference type="Proteomes" id="UP000254601">
    <property type="component" value="Unassembled WGS sequence"/>
</dbReference>
<feature type="domain" description="4Fe-4S ferredoxin-type" evidence="7">
    <location>
        <begin position="672"/>
        <end position="702"/>
    </location>
</feature>
<dbReference type="InterPro" id="IPR007329">
    <property type="entry name" value="FMN-bd"/>
</dbReference>
<evidence type="ECO:0000256" key="6">
    <source>
        <dbReference type="SAM" id="SignalP"/>
    </source>
</evidence>
<dbReference type="GO" id="GO:0045893">
    <property type="term" value="P:positive regulation of DNA-templated transcription"/>
    <property type="evidence" value="ECO:0007669"/>
    <property type="project" value="InterPro"/>
</dbReference>
<dbReference type="InterPro" id="IPR052378">
    <property type="entry name" value="NosR_regulator"/>
</dbReference>
<dbReference type="GO" id="GO:0005886">
    <property type="term" value="C:plasma membrane"/>
    <property type="evidence" value="ECO:0007669"/>
    <property type="project" value="UniProtKB-SubCell"/>
</dbReference>
<dbReference type="Pfam" id="PF04205">
    <property type="entry name" value="FMN_bind"/>
    <property type="match status" value="1"/>
</dbReference>
<keyword evidence="5" id="KW-1133">Transmembrane helix</keyword>
<dbReference type="GO" id="GO:0003677">
    <property type="term" value="F:DNA binding"/>
    <property type="evidence" value="ECO:0007669"/>
    <property type="project" value="InterPro"/>
</dbReference>
<dbReference type="GO" id="GO:0010181">
    <property type="term" value="F:FMN binding"/>
    <property type="evidence" value="ECO:0007669"/>
    <property type="project" value="InterPro"/>
</dbReference>
<gene>
    <name evidence="8" type="primary">yccM</name>
    <name evidence="8" type="ORF">NCTC13337_00760</name>
</gene>
<name>A0A380MPD6_9GAMM</name>
<feature type="transmembrane region" description="Helical" evidence="5">
    <location>
        <begin position="631"/>
        <end position="648"/>
    </location>
</feature>
<dbReference type="SUPFAM" id="SSF54862">
    <property type="entry name" value="4Fe-4S ferredoxins"/>
    <property type="match status" value="1"/>
</dbReference>
<feature type="region of interest" description="Disordered" evidence="4">
    <location>
        <begin position="398"/>
        <end position="425"/>
    </location>
</feature>
<sequence length="757" mass="85144">MWRKCLFLLLCLFLLPKSWADMASQTAYLSKSQTLEEFLHDVPAQTFFPEATGYGEVQEKPHLVPVMKGTTQIGYVFLNSDYVNAGGYSGKPIKILIGVDNQFTIRALKLVKHSEPIVLIGIPEKKINAFIDSYLGRNYTQGNKAGVPDVITGATVTVMVINETIARSSLLFSRAVRSEQGEQTQVIAQTPDVPKTLLEYQKDAPAAGDWAQMLKEGDVAHLHLTVGEVNEAFATAGKKDAAGISESDDPNATFIDLYVAEVSIPQIGRPLLGEALYQQASKYLKEGETLILVAGKGLYSFKGSGYVRGGIFDRVKIEQDGEGFHFRDRNHRRIGDIMIGGAPKFPEIALFTVPADKNFNALKPWTLDLLAHRAVGPTKKEFIEFKLPYQLPERLLKEAPNPDYQPPKPATVKAETEKSESISSSEMTAGNQTVDAVDEEMPTPLWQRLWQAKTVQIIVLAVALLILTLVFFFQDFLAQHPKFYKKFRVIYLCFTLFWLGGYMTAQLSIVNVFAFTHALMTGFDWSYFLMDPMIFMLWAATAASALLWNRGAFCGWLCPFGALQELTNNLAKKLGVKQFKLPFKVHERMTAIKYLIFMLLFGFSLYDLGLAEKLAEIEPFKASIILKFARAWPYVEFALVLLIIGLFIERFYCRYLCPLGAALAIPAKLRLFDWLKRYPTCGNPCQKCAQECPVEAIFPEGNINANECIQCLNCQVLYHDKKRCMHLLEEIKKQQKYAARAKRDRERLAALQGEATE</sequence>
<feature type="transmembrane region" description="Helical" evidence="5">
    <location>
        <begin position="457"/>
        <end position="477"/>
    </location>
</feature>
<keyword evidence="6" id="KW-0732">Signal</keyword>
<dbReference type="SMART" id="SM00900">
    <property type="entry name" value="FMN_bind"/>
    <property type="match status" value="1"/>
</dbReference>
<dbReference type="PROSITE" id="PS51379">
    <property type="entry name" value="4FE4S_FER_2"/>
    <property type="match status" value="1"/>
</dbReference>
<dbReference type="Pfam" id="PF12801">
    <property type="entry name" value="Fer4_5"/>
    <property type="match status" value="2"/>
</dbReference>
<organism evidence="8 9">
    <name type="scientific">Suttonella ornithocola</name>
    <dbReference type="NCBI Taxonomy" id="279832"/>
    <lineage>
        <taxon>Bacteria</taxon>
        <taxon>Pseudomonadati</taxon>
        <taxon>Pseudomonadota</taxon>
        <taxon>Gammaproteobacteria</taxon>
        <taxon>Cardiobacteriales</taxon>
        <taxon>Cardiobacteriaceae</taxon>
        <taxon>Suttonella</taxon>
    </lineage>
</organism>
<feature type="transmembrane region" description="Helical" evidence="5">
    <location>
        <begin position="591"/>
        <end position="611"/>
    </location>
</feature>
<keyword evidence="5" id="KW-0812">Transmembrane</keyword>
<dbReference type="PANTHER" id="PTHR30224:SF4">
    <property type="entry name" value="ELECTRON TRANSPORT PROTEIN YCCM-RELATED"/>
    <property type="match status" value="1"/>
</dbReference>
<evidence type="ECO:0000256" key="2">
    <source>
        <dbReference type="ARBA" id="ARBA00022475"/>
    </source>
</evidence>
<comment type="subcellular location">
    <subcellularLocation>
        <location evidence="1">Cell membrane</location>
    </subcellularLocation>
</comment>
<dbReference type="OrthoDB" id="9806398at2"/>
<dbReference type="InterPro" id="IPR011399">
    <property type="entry name" value="NosR"/>
</dbReference>
<reference evidence="8 9" key="1">
    <citation type="submission" date="2018-06" db="EMBL/GenBank/DDBJ databases">
        <authorList>
            <consortium name="Pathogen Informatics"/>
            <person name="Doyle S."/>
        </authorList>
    </citation>
    <scope>NUCLEOTIDE SEQUENCE [LARGE SCALE GENOMIC DNA]</scope>
    <source>
        <strain evidence="8 9">NCTC13337</strain>
    </source>
</reference>
<accession>A0A380MPD6</accession>
<evidence type="ECO:0000313" key="8">
    <source>
        <dbReference type="EMBL" id="SUO94479.1"/>
    </source>
</evidence>
<evidence type="ECO:0000256" key="1">
    <source>
        <dbReference type="ARBA" id="ARBA00004236"/>
    </source>
</evidence>
<dbReference type="PANTHER" id="PTHR30224">
    <property type="entry name" value="ELECTRON TRANSPORT PROTEIN"/>
    <property type="match status" value="1"/>
</dbReference>
<feature type="signal peptide" evidence="6">
    <location>
        <begin position="1"/>
        <end position="20"/>
    </location>
</feature>
<dbReference type="InterPro" id="IPR017896">
    <property type="entry name" value="4Fe4S_Fe-S-bd"/>
</dbReference>
<evidence type="ECO:0000256" key="5">
    <source>
        <dbReference type="SAM" id="Phobius"/>
    </source>
</evidence>
<evidence type="ECO:0000259" key="7">
    <source>
        <dbReference type="PROSITE" id="PS51379"/>
    </source>
</evidence>
<proteinExistence type="predicted"/>
<keyword evidence="9" id="KW-1185">Reference proteome</keyword>